<accession>A0A2T5G402</accession>
<name>A0A2T5G402_9BACL</name>
<feature type="domain" description="HPr" evidence="1">
    <location>
        <begin position="1"/>
        <end position="88"/>
    </location>
</feature>
<organism evidence="2 3">
    <name type="scientific">Brockia lithotrophica</name>
    <dbReference type="NCBI Taxonomy" id="933949"/>
    <lineage>
        <taxon>Bacteria</taxon>
        <taxon>Bacillati</taxon>
        <taxon>Bacillota</taxon>
        <taxon>Bacilli</taxon>
        <taxon>Bacillales</taxon>
        <taxon>Bacillales Family X. Incertae Sedis</taxon>
        <taxon>Brockia</taxon>
    </lineage>
</organism>
<dbReference type="NCBIfam" id="TIGR01003">
    <property type="entry name" value="PTS_HPr_family"/>
    <property type="match status" value="1"/>
</dbReference>
<reference evidence="2 3" key="1">
    <citation type="submission" date="2017-08" db="EMBL/GenBank/DDBJ databases">
        <title>Burning lignite coal seam in the remote Altai Mountains harbors a hydrogen-driven thermophilic microbial community.</title>
        <authorList>
            <person name="Kadnikov V.V."/>
            <person name="Mardanov A.V."/>
            <person name="Ivasenko D."/>
            <person name="Beletsky A.V."/>
            <person name="Karnachuk O.V."/>
            <person name="Ravin N.V."/>
        </authorList>
    </citation>
    <scope>NUCLEOTIDE SEQUENCE [LARGE SCALE GENOMIC DNA]</scope>
    <source>
        <strain evidence="2">AL31</strain>
    </source>
</reference>
<protein>
    <submittedName>
        <fullName evidence="2">Catabolite repression HPr-like protein Crh</fullName>
    </submittedName>
</protein>
<dbReference type="InterPro" id="IPR000032">
    <property type="entry name" value="HPr-like"/>
</dbReference>
<dbReference type="Gene3D" id="3.30.1340.10">
    <property type="entry name" value="HPr-like"/>
    <property type="match status" value="1"/>
</dbReference>
<dbReference type="InterPro" id="IPR050399">
    <property type="entry name" value="HPr"/>
</dbReference>
<comment type="caution">
    <text evidence="2">The sequence shown here is derived from an EMBL/GenBank/DDBJ whole genome shotgun (WGS) entry which is preliminary data.</text>
</comment>
<dbReference type="AlphaFoldDB" id="A0A2T5G402"/>
<dbReference type="InterPro" id="IPR035895">
    <property type="entry name" value="HPr-like_sf"/>
</dbReference>
<dbReference type="CDD" id="cd00367">
    <property type="entry name" value="PTS-HPr_like"/>
    <property type="match status" value="1"/>
</dbReference>
<dbReference type="PROSITE" id="PS51350">
    <property type="entry name" value="PTS_HPR_DOM"/>
    <property type="match status" value="1"/>
</dbReference>
<proteinExistence type="predicted"/>
<dbReference type="EMBL" id="PEBW01000009">
    <property type="protein sequence ID" value="PTQ50913.1"/>
    <property type="molecule type" value="Genomic_DNA"/>
</dbReference>
<gene>
    <name evidence="2" type="ORF">BLITH_1452</name>
</gene>
<dbReference type="PANTHER" id="PTHR33705:SF5">
    <property type="entry name" value="HPR-LIKE PROTEIN CRH"/>
    <property type="match status" value="1"/>
</dbReference>
<dbReference type="PANTHER" id="PTHR33705">
    <property type="entry name" value="PHOSPHOCARRIER PROTEIN HPR"/>
    <property type="match status" value="1"/>
</dbReference>
<evidence type="ECO:0000313" key="3">
    <source>
        <dbReference type="Proteomes" id="UP000244016"/>
    </source>
</evidence>
<dbReference type="SUPFAM" id="SSF55594">
    <property type="entry name" value="HPr-like"/>
    <property type="match status" value="1"/>
</dbReference>
<evidence type="ECO:0000313" key="2">
    <source>
        <dbReference type="EMBL" id="PTQ50913.1"/>
    </source>
</evidence>
<dbReference type="PRINTS" id="PR00107">
    <property type="entry name" value="PHOSPHOCPHPR"/>
</dbReference>
<sequence length="88" mass="9601">MTRPVTIRLHGGLRARSAARFVQQANRFRANVYLERGEHRVNAKSIMGVMGLALAAGEEVVLLADGPDAEEAVTALAKFLSHEYPVEV</sequence>
<dbReference type="Proteomes" id="UP000244016">
    <property type="component" value="Unassembled WGS sequence"/>
</dbReference>
<evidence type="ECO:0000259" key="1">
    <source>
        <dbReference type="PROSITE" id="PS51350"/>
    </source>
</evidence>
<dbReference type="Pfam" id="PF00381">
    <property type="entry name" value="PTS-HPr"/>
    <property type="match status" value="1"/>
</dbReference>